<dbReference type="Proteomes" id="UP000604825">
    <property type="component" value="Unassembled WGS sequence"/>
</dbReference>
<dbReference type="InterPro" id="IPR008974">
    <property type="entry name" value="TRAF-like"/>
</dbReference>
<dbReference type="PANTHER" id="PTHR26379">
    <property type="entry name" value="BTB/POZ AND MATH DOMAIN-CONTAINING PROTEIN 1"/>
    <property type="match status" value="1"/>
</dbReference>
<organism evidence="3 4">
    <name type="scientific">Miscanthus lutarioriparius</name>
    <dbReference type="NCBI Taxonomy" id="422564"/>
    <lineage>
        <taxon>Eukaryota</taxon>
        <taxon>Viridiplantae</taxon>
        <taxon>Streptophyta</taxon>
        <taxon>Embryophyta</taxon>
        <taxon>Tracheophyta</taxon>
        <taxon>Spermatophyta</taxon>
        <taxon>Magnoliopsida</taxon>
        <taxon>Liliopsida</taxon>
        <taxon>Poales</taxon>
        <taxon>Poaceae</taxon>
        <taxon>PACMAD clade</taxon>
        <taxon>Panicoideae</taxon>
        <taxon>Andropogonodae</taxon>
        <taxon>Andropogoneae</taxon>
        <taxon>Saccharinae</taxon>
        <taxon>Miscanthus</taxon>
    </lineage>
</organism>
<dbReference type="AlphaFoldDB" id="A0A811PS30"/>
<keyword evidence="4" id="KW-1185">Reference proteome</keyword>
<accession>A0A811PS30</accession>
<dbReference type="InterPro" id="IPR002083">
    <property type="entry name" value="MATH/TRAF_dom"/>
</dbReference>
<name>A0A811PS30_9POAL</name>
<proteinExistence type="predicted"/>
<dbReference type="PROSITE" id="PS50144">
    <property type="entry name" value="MATH"/>
    <property type="match status" value="1"/>
</dbReference>
<evidence type="ECO:0000259" key="2">
    <source>
        <dbReference type="PROSITE" id="PS50144"/>
    </source>
</evidence>
<protein>
    <recommendedName>
        <fullName evidence="2">MATH domain-containing protein</fullName>
    </recommendedName>
</protein>
<dbReference type="Gene3D" id="2.60.210.10">
    <property type="entry name" value="Apoptosis, Tumor Necrosis Factor Receptor Associated Protein 2, Chain A"/>
    <property type="match status" value="1"/>
</dbReference>
<dbReference type="SUPFAM" id="SSF49599">
    <property type="entry name" value="TRAF domain-like"/>
    <property type="match status" value="1"/>
</dbReference>
<feature type="region of interest" description="Disordered" evidence="1">
    <location>
        <begin position="152"/>
        <end position="203"/>
    </location>
</feature>
<feature type="compositionally biased region" description="Low complexity" evidence="1">
    <location>
        <begin position="163"/>
        <end position="181"/>
    </location>
</feature>
<feature type="domain" description="MATH" evidence="2">
    <location>
        <begin position="1"/>
        <end position="133"/>
    </location>
</feature>
<dbReference type="Pfam" id="PF22486">
    <property type="entry name" value="MATH_2"/>
    <property type="match status" value="1"/>
</dbReference>
<dbReference type="InterPro" id="IPR045005">
    <property type="entry name" value="BPM1-6"/>
</dbReference>
<reference evidence="3" key="1">
    <citation type="submission" date="2020-10" db="EMBL/GenBank/DDBJ databases">
        <authorList>
            <person name="Han B."/>
            <person name="Lu T."/>
            <person name="Zhao Q."/>
            <person name="Huang X."/>
            <person name="Zhao Y."/>
        </authorList>
    </citation>
    <scope>NUCLEOTIDE SEQUENCE</scope>
</reference>
<feature type="compositionally biased region" description="Basic residues" evidence="1">
    <location>
        <begin position="194"/>
        <end position="203"/>
    </location>
</feature>
<dbReference type="PANTHER" id="PTHR26379:SF282">
    <property type="entry name" value="OS04G0433000 PROTEIN"/>
    <property type="match status" value="1"/>
</dbReference>
<evidence type="ECO:0000256" key="1">
    <source>
        <dbReference type="SAM" id="MobiDB-lite"/>
    </source>
</evidence>
<evidence type="ECO:0000313" key="4">
    <source>
        <dbReference type="Proteomes" id="UP000604825"/>
    </source>
</evidence>
<sequence>MIPDGEKISSKDFTVGGCRWHADLYPNGTDSSKDESDSITLYLVYHGEQAGYRYHDAYEPLNRLGAQYKFCFLDHAGNSAYELPAQKGVFMCSGGKDDGRGCGHDTFISRDELEARRARLLLKDDCLVIRCDVGVIVIDHLRLRSIAVGPKRSRSARDDTDTESSSYSDDTDTENSSYSDDSCFDTDSDESRPSRRRNKHRRRRQLTRLDDREYILWTFES</sequence>
<comment type="caution">
    <text evidence="3">The sequence shown here is derived from an EMBL/GenBank/DDBJ whole genome shotgun (WGS) entry which is preliminary data.</text>
</comment>
<dbReference type="CDD" id="cd00121">
    <property type="entry name" value="MATH"/>
    <property type="match status" value="1"/>
</dbReference>
<evidence type="ECO:0000313" key="3">
    <source>
        <dbReference type="EMBL" id="CAD6246703.1"/>
    </source>
</evidence>
<gene>
    <name evidence="3" type="ORF">NCGR_LOCUS30948</name>
</gene>
<dbReference type="EMBL" id="CAJGYO010000007">
    <property type="protein sequence ID" value="CAD6246703.1"/>
    <property type="molecule type" value="Genomic_DNA"/>
</dbReference>
<dbReference type="OrthoDB" id="691578at2759"/>
<dbReference type="GO" id="GO:0016567">
    <property type="term" value="P:protein ubiquitination"/>
    <property type="evidence" value="ECO:0007669"/>
    <property type="project" value="InterPro"/>
</dbReference>